<dbReference type="InterPro" id="IPR005467">
    <property type="entry name" value="His_kinase_dom"/>
</dbReference>
<dbReference type="SUPFAM" id="SSF55785">
    <property type="entry name" value="PYP-like sensor domain (PAS domain)"/>
    <property type="match status" value="1"/>
</dbReference>
<dbReference type="SUPFAM" id="SSF47384">
    <property type="entry name" value="Homodimeric domain of signal transducing histidine kinase"/>
    <property type="match status" value="1"/>
</dbReference>
<dbReference type="InterPro" id="IPR003661">
    <property type="entry name" value="HisK_dim/P_dom"/>
</dbReference>
<dbReference type="SUPFAM" id="SSF55874">
    <property type="entry name" value="ATPase domain of HSP90 chaperone/DNA topoisomerase II/histidine kinase"/>
    <property type="match status" value="1"/>
</dbReference>
<name>A0A8S1J588_9CHLO</name>
<dbReference type="InterPro" id="IPR036890">
    <property type="entry name" value="HATPase_C_sf"/>
</dbReference>
<keyword evidence="10" id="KW-1185">Reference proteome</keyword>
<accession>A0A8S1J588</accession>
<dbReference type="GO" id="GO:0000155">
    <property type="term" value="F:phosphorelay sensor kinase activity"/>
    <property type="evidence" value="ECO:0007669"/>
    <property type="project" value="InterPro"/>
</dbReference>
<evidence type="ECO:0000256" key="4">
    <source>
        <dbReference type="PROSITE-ProRule" id="PRU00169"/>
    </source>
</evidence>
<dbReference type="InterPro" id="IPR035965">
    <property type="entry name" value="PAS-like_dom_sf"/>
</dbReference>
<dbReference type="InterPro" id="IPR004358">
    <property type="entry name" value="Sig_transdc_His_kin-like_C"/>
</dbReference>
<dbReference type="InterPro" id="IPR000014">
    <property type="entry name" value="PAS"/>
</dbReference>
<evidence type="ECO:0000259" key="7">
    <source>
        <dbReference type="PROSITE" id="PS50112"/>
    </source>
</evidence>
<dbReference type="PROSITE" id="PS50110">
    <property type="entry name" value="RESPONSE_REGULATORY"/>
    <property type="match status" value="2"/>
</dbReference>
<evidence type="ECO:0000256" key="1">
    <source>
        <dbReference type="ARBA" id="ARBA00022543"/>
    </source>
</evidence>
<dbReference type="Pfam" id="PF02518">
    <property type="entry name" value="HATPase_c"/>
    <property type="match status" value="1"/>
</dbReference>
<comment type="caution">
    <text evidence="9">The sequence shown here is derived from an EMBL/GenBank/DDBJ whole genome shotgun (WGS) entry which is preliminary data.</text>
</comment>
<feature type="domain" description="Response regulatory" evidence="6">
    <location>
        <begin position="56"/>
        <end position="175"/>
    </location>
</feature>
<evidence type="ECO:0000259" key="5">
    <source>
        <dbReference type="PROSITE" id="PS50109"/>
    </source>
</evidence>
<keyword evidence="2 4" id="KW-0597">Phosphoprotein</keyword>
<dbReference type="SMART" id="SM00387">
    <property type="entry name" value="HATPase_c"/>
    <property type="match status" value="1"/>
</dbReference>
<feature type="domain" description="Response regulatory" evidence="6">
    <location>
        <begin position="569"/>
        <end position="685"/>
    </location>
</feature>
<evidence type="ECO:0000259" key="8">
    <source>
        <dbReference type="PROSITE" id="PS50113"/>
    </source>
</evidence>
<dbReference type="OrthoDB" id="60033at2759"/>
<reference evidence="9" key="1">
    <citation type="submission" date="2020-12" db="EMBL/GenBank/DDBJ databases">
        <authorList>
            <person name="Iha C."/>
        </authorList>
    </citation>
    <scope>NUCLEOTIDE SEQUENCE</scope>
</reference>
<evidence type="ECO:0000256" key="2">
    <source>
        <dbReference type="ARBA" id="ARBA00022553"/>
    </source>
</evidence>
<dbReference type="Pfam" id="PF00072">
    <property type="entry name" value="Response_reg"/>
    <property type="match status" value="2"/>
</dbReference>
<feature type="domain" description="PAS" evidence="7">
    <location>
        <begin position="187"/>
        <end position="253"/>
    </location>
</feature>
<dbReference type="NCBIfam" id="TIGR00229">
    <property type="entry name" value="sensory_box"/>
    <property type="match status" value="1"/>
</dbReference>
<evidence type="ECO:0000313" key="10">
    <source>
        <dbReference type="Proteomes" id="UP000708148"/>
    </source>
</evidence>
<dbReference type="CDD" id="cd00156">
    <property type="entry name" value="REC"/>
    <property type="match status" value="2"/>
</dbReference>
<dbReference type="Gene3D" id="3.40.50.2300">
    <property type="match status" value="2"/>
</dbReference>
<evidence type="ECO:0000256" key="3">
    <source>
        <dbReference type="ARBA" id="ARBA00022606"/>
    </source>
</evidence>
<protein>
    <recommendedName>
        <fullName evidence="11">Histidine kinase</fullName>
    </recommendedName>
</protein>
<dbReference type="SUPFAM" id="SSF52172">
    <property type="entry name" value="CheY-like"/>
    <property type="match status" value="2"/>
</dbReference>
<dbReference type="PANTHER" id="PTHR43065">
    <property type="entry name" value="SENSOR HISTIDINE KINASE"/>
    <property type="match status" value="1"/>
</dbReference>
<dbReference type="InterPro" id="IPR000700">
    <property type="entry name" value="PAS-assoc_C"/>
</dbReference>
<dbReference type="InterPro" id="IPR036097">
    <property type="entry name" value="HisK_dim/P_sf"/>
</dbReference>
<evidence type="ECO:0008006" key="11">
    <source>
        <dbReference type="Google" id="ProtNLM"/>
    </source>
</evidence>
<keyword evidence="1" id="KW-0600">Photoreceptor protein</keyword>
<dbReference type="PROSITE" id="PS50112">
    <property type="entry name" value="PAS"/>
    <property type="match status" value="1"/>
</dbReference>
<dbReference type="InterPro" id="IPR011006">
    <property type="entry name" value="CheY-like_superfamily"/>
</dbReference>
<organism evidence="9 10">
    <name type="scientific">Ostreobium quekettii</name>
    <dbReference type="NCBI Taxonomy" id="121088"/>
    <lineage>
        <taxon>Eukaryota</taxon>
        <taxon>Viridiplantae</taxon>
        <taxon>Chlorophyta</taxon>
        <taxon>core chlorophytes</taxon>
        <taxon>Ulvophyceae</taxon>
        <taxon>TCBD clade</taxon>
        <taxon>Bryopsidales</taxon>
        <taxon>Ostreobineae</taxon>
        <taxon>Ostreobiaceae</taxon>
        <taxon>Ostreobium</taxon>
    </lineage>
</organism>
<feature type="domain" description="PAC" evidence="8">
    <location>
        <begin position="260"/>
        <end position="313"/>
    </location>
</feature>
<feature type="domain" description="Histidine kinase" evidence="5">
    <location>
        <begin position="326"/>
        <end position="548"/>
    </location>
</feature>
<proteinExistence type="predicted"/>
<sequence>MEGDEFVSRACEASLEIPIVLLTGLALDEADAPEGIETHEAREISRQRIMKKQALHILLVEDNLVDARQIIRQLSRLERVHAEIVHVETYEGAIDALVESQAGFDIILLDLGLPDTSEFEALRGLSAQFPWVPVIVLSGFDEDAILDLTMDMGAQDYLQKGSYEPALLGRAISHAIKRKASLEILHQLEARQQVVERFTEELVIVHELSGECLYTSGALQIFSGKYRTNLVGKAIQNLMHPRDRDEFNRRVRELGPLDVMTFRFRLEGKQGKTEWVESRTTWLDDGEDRDAPPLISVWRDVTEQQKLQEQLLHSQKMEAVGRLTGGVAHDFNNLLTIVLSCSESLLGSLPDNHRGVEDVRMIMDAAERGAALTRQLLTFSRQELIQIMSADLNEVVNSLSGMLERTIGEHIELEVQLAARPCFIQSDISQLEQVVMNLVINAREAMPAGGKVRVETGAVSFDKDSLPTAAAAPGYYYFVRVKDQGLGMSADVRSKIFEPFFSTKERVGGMGLGLANVYAIASQRRGFITVDSEVGVGSTFTVFFPRHENADELDRQDEGKKKSELREANILYAEDDDMLRRLASNLLTEQGFSVSSASNGIEALELLRAARNPFDLVITDVVMPKMGGAMLARYVQEESPGTIILFTTGYTEDATFVEEFSSKKFPCLIKPFAPSKLLAKIQECLELREQQALDEQE</sequence>
<dbReference type="Proteomes" id="UP000708148">
    <property type="component" value="Unassembled WGS sequence"/>
</dbReference>
<dbReference type="CDD" id="cd00130">
    <property type="entry name" value="PAS"/>
    <property type="match status" value="1"/>
</dbReference>
<dbReference type="PROSITE" id="PS50109">
    <property type="entry name" value="HIS_KIN"/>
    <property type="match status" value="1"/>
</dbReference>
<dbReference type="SMART" id="SM00388">
    <property type="entry name" value="HisKA"/>
    <property type="match status" value="1"/>
</dbReference>
<dbReference type="SMART" id="SM00448">
    <property type="entry name" value="REC"/>
    <property type="match status" value="2"/>
</dbReference>
<dbReference type="PRINTS" id="PR00344">
    <property type="entry name" value="BCTRLSENSOR"/>
</dbReference>
<keyword evidence="1" id="KW-0675">Receptor</keyword>
<dbReference type="EMBL" id="CAJHUC010001966">
    <property type="protein sequence ID" value="CAD7702832.1"/>
    <property type="molecule type" value="Genomic_DNA"/>
</dbReference>
<keyword evidence="1" id="KW-0157">Chromophore</keyword>
<dbReference type="InterPro" id="IPR003594">
    <property type="entry name" value="HATPase_dom"/>
</dbReference>
<dbReference type="GO" id="GO:0009881">
    <property type="term" value="F:photoreceptor activity"/>
    <property type="evidence" value="ECO:0007669"/>
    <property type="project" value="UniProtKB-KW"/>
</dbReference>
<dbReference type="InterPro" id="IPR001789">
    <property type="entry name" value="Sig_transdc_resp-reg_receiver"/>
</dbReference>
<dbReference type="Gene3D" id="3.30.450.20">
    <property type="entry name" value="PAS domain"/>
    <property type="match status" value="1"/>
</dbReference>
<evidence type="ECO:0000313" key="9">
    <source>
        <dbReference type="EMBL" id="CAD7702832.1"/>
    </source>
</evidence>
<dbReference type="Gene3D" id="3.30.565.10">
    <property type="entry name" value="Histidine kinase-like ATPase, C-terminal domain"/>
    <property type="match status" value="1"/>
</dbReference>
<keyword evidence="3" id="KW-0716">Sensory transduction</keyword>
<evidence type="ECO:0000259" key="6">
    <source>
        <dbReference type="PROSITE" id="PS50110"/>
    </source>
</evidence>
<feature type="modified residue" description="4-aspartylphosphate" evidence="4">
    <location>
        <position position="620"/>
    </location>
</feature>
<dbReference type="AlphaFoldDB" id="A0A8S1J588"/>
<dbReference type="PROSITE" id="PS50113">
    <property type="entry name" value="PAC"/>
    <property type="match status" value="1"/>
</dbReference>
<dbReference type="Gene3D" id="1.10.287.130">
    <property type="match status" value="1"/>
</dbReference>
<feature type="modified residue" description="4-aspartylphosphate" evidence="4">
    <location>
        <position position="110"/>
    </location>
</feature>
<dbReference type="PANTHER" id="PTHR43065:SF42">
    <property type="entry name" value="TWO-COMPONENT SENSOR PPRA"/>
    <property type="match status" value="1"/>
</dbReference>
<gene>
    <name evidence="9" type="ORF">OSTQU699_LOCUS8189</name>
</gene>
<dbReference type="CDD" id="cd00082">
    <property type="entry name" value="HisKA"/>
    <property type="match status" value="1"/>
</dbReference>